<keyword evidence="1" id="KW-1133">Transmembrane helix</keyword>
<gene>
    <name evidence="2" type="ORF">LSH36_330g11025</name>
</gene>
<evidence type="ECO:0000313" key="2">
    <source>
        <dbReference type="EMBL" id="KAK2152404.1"/>
    </source>
</evidence>
<protein>
    <submittedName>
        <fullName evidence="2">Uncharacterized protein</fullName>
    </submittedName>
</protein>
<evidence type="ECO:0000313" key="3">
    <source>
        <dbReference type="Proteomes" id="UP001208570"/>
    </source>
</evidence>
<comment type="caution">
    <text evidence="2">The sequence shown here is derived from an EMBL/GenBank/DDBJ whole genome shotgun (WGS) entry which is preliminary data.</text>
</comment>
<proteinExistence type="predicted"/>
<name>A0AAD9JFV0_9ANNE</name>
<dbReference type="EMBL" id="JAODUP010000330">
    <property type="protein sequence ID" value="KAK2152404.1"/>
    <property type="molecule type" value="Genomic_DNA"/>
</dbReference>
<dbReference type="AlphaFoldDB" id="A0AAD9JFV0"/>
<sequence>MAARHRTRIPIIRLLYFGIFAACGSLMLLGYNGGDGPPIQNSSPPTPGISVVHGLCVSKNDTLYHRYLRRSGNSSTDVAIITWSFTDYIRGLLGSLAYVGHVTVLCISGGHLCPPSPSAVVTSDCDDERLRLRLLPTGAGAVHFVYDADEHVTMAGMTSSVTGRLFHCHTAVFEELVRKVQFRDTVYFHFVQPTKVYYDVQDKEYNGAGIRPCTVTFDPKDGHQLYIKLLEMILRIYGGLCDLNYYFLV</sequence>
<accession>A0AAD9JFV0</accession>
<evidence type="ECO:0000256" key="1">
    <source>
        <dbReference type="SAM" id="Phobius"/>
    </source>
</evidence>
<feature type="transmembrane region" description="Helical" evidence="1">
    <location>
        <begin position="12"/>
        <end position="31"/>
    </location>
</feature>
<keyword evidence="1" id="KW-0472">Membrane</keyword>
<dbReference type="Proteomes" id="UP001208570">
    <property type="component" value="Unassembled WGS sequence"/>
</dbReference>
<keyword evidence="1" id="KW-0812">Transmembrane</keyword>
<organism evidence="2 3">
    <name type="scientific">Paralvinella palmiformis</name>
    <dbReference type="NCBI Taxonomy" id="53620"/>
    <lineage>
        <taxon>Eukaryota</taxon>
        <taxon>Metazoa</taxon>
        <taxon>Spiralia</taxon>
        <taxon>Lophotrochozoa</taxon>
        <taxon>Annelida</taxon>
        <taxon>Polychaeta</taxon>
        <taxon>Sedentaria</taxon>
        <taxon>Canalipalpata</taxon>
        <taxon>Terebellida</taxon>
        <taxon>Terebelliformia</taxon>
        <taxon>Alvinellidae</taxon>
        <taxon>Paralvinella</taxon>
    </lineage>
</organism>
<keyword evidence="3" id="KW-1185">Reference proteome</keyword>
<reference evidence="2" key="1">
    <citation type="journal article" date="2023" name="Mol. Biol. Evol.">
        <title>Third-Generation Sequencing Reveals the Adaptive Role of the Epigenome in Three Deep-Sea Polychaetes.</title>
        <authorList>
            <person name="Perez M."/>
            <person name="Aroh O."/>
            <person name="Sun Y."/>
            <person name="Lan Y."/>
            <person name="Juniper S.K."/>
            <person name="Young C.R."/>
            <person name="Angers B."/>
            <person name="Qian P.Y."/>
        </authorList>
    </citation>
    <scope>NUCLEOTIDE SEQUENCE</scope>
    <source>
        <strain evidence="2">P08H-3</strain>
    </source>
</reference>